<dbReference type="SUPFAM" id="SSF56954">
    <property type="entry name" value="Outer membrane efflux proteins (OEP)"/>
    <property type="match status" value="1"/>
</dbReference>
<keyword evidence="10" id="KW-1185">Reference proteome</keyword>
<keyword evidence="7" id="KW-0998">Cell outer membrane</keyword>
<sequence>MIMKKLTLTLAFLAAFIGELMAQDTIPLSFQEAVRIGLSQNIDYRKLLNQQEVLRMERLNAQFNHLPRVNLSNDAFRQIGQQFQQVEGELIVTNEINNIITGRINASMPIFNGLRRINNTQAGKSFEDAGKNAIERAKQEVMFNIAQQYLQVLLDEELYKIALENLENQKRQLEQIEGFVEAGLRTLSDLYNQKSEVARLEVVALNAKIQWETDLWTLAETLQLGPNILPKLEDVSLERHESDWLQLPLDELYFTAASERKDLKQVELLEHASKKMLSAAKATYLPQLNAFFNYNTFFTSLDERTFSNQFFTIFPQRSFGFSLTVPIFNNFENRAFVTRSKMEFYNQQLDRTALERRISQEVKLAYENFKAAIKREEATQSQLAAAVEAQTAISERFRLGVSDFVDLAQANQQLVTAQSDYAQAQYTLYFQEVILKFALGILEVGEG</sequence>
<dbReference type="GO" id="GO:0015562">
    <property type="term" value="F:efflux transmembrane transporter activity"/>
    <property type="evidence" value="ECO:0007669"/>
    <property type="project" value="InterPro"/>
</dbReference>
<dbReference type="GO" id="GO:0015288">
    <property type="term" value="F:porin activity"/>
    <property type="evidence" value="ECO:0007669"/>
    <property type="project" value="TreeGrafter"/>
</dbReference>
<dbReference type="GO" id="GO:0009279">
    <property type="term" value="C:cell outer membrane"/>
    <property type="evidence" value="ECO:0007669"/>
    <property type="project" value="UniProtKB-SubCell"/>
</dbReference>
<dbReference type="Pfam" id="PF02321">
    <property type="entry name" value="OEP"/>
    <property type="match status" value="2"/>
</dbReference>
<dbReference type="GO" id="GO:1990281">
    <property type="term" value="C:efflux pump complex"/>
    <property type="evidence" value="ECO:0007669"/>
    <property type="project" value="TreeGrafter"/>
</dbReference>
<dbReference type="OrthoDB" id="9811587at2"/>
<proteinExistence type="inferred from homology"/>
<comment type="subcellular location">
    <subcellularLocation>
        <location evidence="1">Cell outer membrane</location>
    </subcellularLocation>
</comment>
<dbReference type="Proteomes" id="UP000292209">
    <property type="component" value="Unassembled WGS sequence"/>
</dbReference>
<gene>
    <name evidence="9" type="ORF">BC751_3393</name>
</gene>
<dbReference type="EMBL" id="SGXG01000001">
    <property type="protein sequence ID" value="RZS97766.1"/>
    <property type="molecule type" value="Genomic_DNA"/>
</dbReference>
<reference evidence="9 10" key="1">
    <citation type="submission" date="2019-02" db="EMBL/GenBank/DDBJ databases">
        <title>Genomic Encyclopedia of Archaeal and Bacterial Type Strains, Phase II (KMG-II): from individual species to whole genera.</title>
        <authorList>
            <person name="Goeker M."/>
        </authorList>
    </citation>
    <scope>NUCLEOTIDE SEQUENCE [LARGE SCALE GENOMIC DNA]</scope>
    <source>
        <strain evidence="9 10">DSM 21411</strain>
    </source>
</reference>
<evidence type="ECO:0000313" key="10">
    <source>
        <dbReference type="Proteomes" id="UP000292209"/>
    </source>
</evidence>
<evidence type="ECO:0000256" key="6">
    <source>
        <dbReference type="ARBA" id="ARBA00023136"/>
    </source>
</evidence>
<evidence type="ECO:0000256" key="7">
    <source>
        <dbReference type="ARBA" id="ARBA00023237"/>
    </source>
</evidence>
<evidence type="ECO:0000313" key="9">
    <source>
        <dbReference type="EMBL" id="RZS97766.1"/>
    </source>
</evidence>
<keyword evidence="6" id="KW-0472">Membrane</keyword>
<dbReference type="InterPro" id="IPR003423">
    <property type="entry name" value="OMP_efflux"/>
</dbReference>
<evidence type="ECO:0000256" key="2">
    <source>
        <dbReference type="ARBA" id="ARBA00007613"/>
    </source>
</evidence>
<evidence type="ECO:0000256" key="1">
    <source>
        <dbReference type="ARBA" id="ARBA00004442"/>
    </source>
</evidence>
<organism evidence="9 10">
    <name type="scientific">Cecembia calidifontis</name>
    <dbReference type="NCBI Taxonomy" id="1187080"/>
    <lineage>
        <taxon>Bacteria</taxon>
        <taxon>Pseudomonadati</taxon>
        <taxon>Bacteroidota</taxon>
        <taxon>Cytophagia</taxon>
        <taxon>Cytophagales</taxon>
        <taxon>Cyclobacteriaceae</taxon>
        <taxon>Cecembia</taxon>
    </lineage>
</organism>
<feature type="chain" id="PRO_5020674688" evidence="8">
    <location>
        <begin position="23"/>
        <end position="447"/>
    </location>
</feature>
<dbReference type="PANTHER" id="PTHR30026:SF20">
    <property type="entry name" value="OUTER MEMBRANE PROTEIN TOLC"/>
    <property type="match status" value="1"/>
</dbReference>
<feature type="signal peptide" evidence="8">
    <location>
        <begin position="1"/>
        <end position="22"/>
    </location>
</feature>
<dbReference type="AlphaFoldDB" id="A0A4Q7PBS2"/>
<keyword evidence="4" id="KW-1134">Transmembrane beta strand</keyword>
<evidence type="ECO:0000256" key="4">
    <source>
        <dbReference type="ARBA" id="ARBA00022452"/>
    </source>
</evidence>
<dbReference type="Gene3D" id="1.20.1600.10">
    <property type="entry name" value="Outer membrane efflux proteins (OEP)"/>
    <property type="match status" value="1"/>
</dbReference>
<comment type="caution">
    <text evidence="9">The sequence shown here is derived from an EMBL/GenBank/DDBJ whole genome shotgun (WGS) entry which is preliminary data.</text>
</comment>
<evidence type="ECO:0000256" key="3">
    <source>
        <dbReference type="ARBA" id="ARBA00022448"/>
    </source>
</evidence>
<dbReference type="InterPro" id="IPR051906">
    <property type="entry name" value="TolC-like"/>
</dbReference>
<comment type="similarity">
    <text evidence="2">Belongs to the outer membrane factor (OMF) (TC 1.B.17) family.</text>
</comment>
<dbReference type="PANTHER" id="PTHR30026">
    <property type="entry name" value="OUTER MEMBRANE PROTEIN TOLC"/>
    <property type="match status" value="1"/>
</dbReference>
<protein>
    <submittedName>
        <fullName evidence="9">Outer membrane protein</fullName>
    </submittedName>
</protein>
<keyword evidence="3" id="KW-0813">Transport</keyword>
<keyword evidence="5" id="KW-0812">Transmembrane</keyword>
<accession>A0A4Q7PBS2</accession>
<name>A0A4Q7PBS2_9BACT</name>
<evidence type="ECO:0000256" key="8">
    <source>
        <dbReference type="SAM" id="SignalP"/>
    </source>
</evidence>
<evidence type="ECO:0000256" key="5">
    <source>
        <dbReference type="ARBA" id="ARBA00022692"/>
    </source>
</evidence>
<keyword evidence="8" id="KW-0732">Signal</keyword>